<evidence type="ECO:0000259" key="1">
    <source>
        <dbReference type="Pfam" id="PF00535"/>
    </source>
</evidence>
<keyword evidence="2" id="KW-0808">Transferase</keyword>
<dbReference type="PANTHER" id="PTHR22916:SF65">
    <property type="entry name" value="SLR1065 PROTEIN"/>
    <property type="match status" value="1"/>
</dbReference>
<dbReference type="CDD" id="cd06433">
    <property type="entry name" value="GT_2_WfgS_like"/>
    <property type="match status" value="1"/>
</dbReference>
<dbReference type="Pfam" id="PF00535">
    <property type="entry name" value="Glycos_transf_2"/>
    <property type="match status" value="1"/>
</dbReference>
<organism evidence="2 3">
    <name type="scientific">Candidatus Dojkabacteria bacterium HGW-Dojkabacteria-1</name>
    <dbReference type="NCBI Taxonomy" id="2013761"/>
    <lineage>
        <taxon>Bacteria</taxon>
        <taxon>Candidatus Dojkabacteria</taxon>
    </lineage>
</organism>
<dbReference type="AlphaFoldDB" id="A0A2N2F382"/>
<dbReference type="Gene3D" id="3.90.550.10">
    <property type="entry name" value="Spore Coat Polysaccharide Biosynthesis Protein SpsA, Chain A"/>
    <property type="match status" value="1"/>
</dbReference>
<dbReference type="SUPFAM" id="SSF53448">
    <property type="entry name" value="Nucleotide-diphospho-sugar transferases"/>
    <property type="match status" value="1"/>
</dbReference>
<evidence type="ECO:0000313" key="3">
    <source>
        <dbReference type="Proteomes" id="UP000233417"/>
    </source>
</evidence>
<dbReference type="EMBL" id="PHAO01000001">
    <property type="protein sequence ID" value="PKN02639.1"/>
    <property type="molecule type" value="Genomic_DNA"/>
</dbReference>
<dbReference type="PANTHER" id="PTHR22916">
    <property type="entry name" value="GLYCOSYLTRANSFERASE"/>
    <property type="match status" value="1"/>
</dbReference>
<sequence length="261" mass="31087">MKISIITTNYNTDKYLERTIKSVLNQKGDFELEYIITDGASTDNSLEIIKKYKDKLKYISEKDKGQSDGINKGLKMATGDIVAFLNSDDVYTEGTLDKVVRYFKENPDCMWLTGYCRIIDENDKEIKKYITKYKNHQLKRFTFERLLIEDSIPQPATFWRRKLHEEFGYIDESLHFAMDQDLWARFASKYKLHLIREYLAEFRFTSDTKTGSSVHKTLRESKLVAERYTDNKWVLRKQWLSNLKRIFVYKYLDPVLKIIKK</sequence>
<dbReference type="Proteomes" id="UP000233417">
    <property type="component" value="Unassembled WGS sequence"/>
</dbReference>
<reference evidence="2 3" key="1">
    <citation type="journal article" date="2017" name="ISME J.">
        <title>Potential for microbial H2 and metal transformations associated with novel bacteria and archaea in deep terrestrial subsurface sediments.</title>
        <authorList>
            <person name="Hernsdorf A.W."/>
            <person name="Amano Y."/>
            <person name="Miyakawa K."/>
            <person name="Ise K."/>
            <person name="Suzuki Y."/>
            <person name="Anantharaman K."/>
            <person name="Probst A."/>
            <person name="Burstein D."/>
            <person name="Thomas B.C."/>
            <person name="Banfield J.F."/>
        </authorList>
    </citation>
    <scope>NUCLEOTIDE SEQUENCE [LARGE SCALE GENOMIC DNA]</scope>
    <source>
        <strain evidence="2">HGW-Dojkabacteria-1</strain>
    </source>
</reference>
<gene>
    <name evidence="2" type="ORF">CVU76_01205</name>
</gene>
<dbReference type="InterPro" id="IPR029044">
    <property type="entry name" value="Nucleotide-diphossugar_trans"/>
</dbReference>
<name>A0A2N2F382_9BACT</name>
<comment type="caution">
    <text evidence="2">The sequence shown here is derived from an EMBL/GenBank/DDBJ whole genome shotgun (WGS) entry which is preliminary data.</text>
</comment>
<dbReference type="GO" id="GO:0016740">
    <property type="term" value="F:transferase activity"/>
    <property type="evidence" value="ECO:0007669"/>
    <property type="project" value="UniProtKB-KW"/>
</dbReference>
<dbReference type="InterPro" id="IPR001173">
    <property type="entry name" value="Glyco_trans_2-like"/>
</dbReference>
<proteinExistence type="predicted"/>
<evidence type="ECO:0000313" key="2">
    <source>
        <dbReference type="EMBL" id="PKN02639.1"/>
    </source>
</evidence>
<feature type="domain" description="Glycosyltransferase 2-like" evidence="1">
    <location>
        <begin position="4"/>
        <end position="152"/>
    </location>
</feature>
<accession>A0A2N2F382</accession>
<protein>
    <submittedName>
        <fullName evidence="2">Glycosyltransferase</fullName>
    </submittedName>
</protein>